<evidence type="ECO:0000256" key="2">
    <source>
        <dbReference type="ARBA" id="ARBA00022898"/>
    </source>
</evidence>
<dbReference type="InterPro" id="IPR015421">
    <property type="entry name" value="PyrdxlP-dep_Trfase_major"/>
</dbReference>
<dbReference type="Proteomes" id="UP001165541">
    <property type="component" value="Unassembled WGS sequence"/>
</dbReference>
<keyword evidence="7" id="KW-0032">Aminotransferase</keyword>
<dbReference type="Gene3D" id="1.10.10.10">
    <property type="entry name" value="Winged helix-like DNA-binding domain superfamily/Winged helix DNA-binding domain"/>
    <property type="match status" value="1"/>
</dbReference>
<dbReference type="Pfam" id="PF00392">
    <property type="entry name" value="GntR"/>
    <property type="match status" value="1"/>
</dbReference>
<dbReference type="InterPro" id="IPR051446">
    <property type="entry name" value="HTH_trans_reg/aminotransferase"/>
</dbReference>
<dbReference type="RefSeq" id="WP_251776287.1">
    <property type="nucleotide sequence ID" value="NZ_JAMKFE010000001.1"/>
</dbReference>
<dbReference type="InterPro" id="IPR004839">
    <property type="entry name" value="Aminotransferase_I/II_large"/>
</dbReference>
<keyword evidence="5" id="KW-0804">Transcription</keyword>
<dbReference type="Pfam" id="PF00155">
    <property type="entry name" value="Aminotran_1_2"/>
    <property type="match status" value="1"/>
</dbReference>
<gene>
    <name evidence="7" type="ORF">M8A51_01170</name>
</gene>
<organism evidence="7 8">
    <name type="scientific">Caldimonas mangrovi</name>
    <dbReference type="NCBI Taxonomy" id="2944811"/>
    <lineage>
        <taxon>Bacteria</taxon>
        <taxon>Pseudomonadati</taxon>
        <taxon>Pseudomonadota</taxon>
        <taxon>Betaproteobacteria</taxon>
        <taxon>Burkholderiales</taxon>
        <taxon>Sphaerotilaceae</taxon>
        <taxon>Caldimonas</taxon>
    </lineage>
</organism>
<evidence type="ECO:0000313" key="7">
    <source>
        <dbReference type="EMBL" id="MCM5678141.1"/>
    </source>
</evidence>
<dbReference type="Gene3D" id="3.40.640.10">
    <property type="entry name" value="Type I PLP-dependent aspartate aminotransferase-like (Major domain)"/>
    <property type="match status" value="1"/>
</dbReference>
<evidence type="ECO:0000256" key="3">
    <source>
        <dbReference type="ARBA" id="ARBA00023015"/>
    </source>
</evidence>
<dbReference type="PROSITE" id="PS50949">
    <property type="entry name" value="HTH_GNTR"/>
    <property type="match status" value="1"/>
</dbReference>
<name>A0ABT0YHC6_9BURK</name>
<dbReference type="SMART" id="SM00345">
    <property type="entry name" value="HTH_GNTR"/>
    <property type="match status" value="1"/>
</dbReference>
<keyword evidence="2" id="KW-0663">Pyridoxal phosphate</keyword>
<keyword evidence="4" id="KW-0238">DNA-binding</keyword>
<dbReference type="GO" id="GO:0008483">
    <property type="term" value="F:transaminase activity"/>
    <property type="evidence" value="ECO:0007669"/>
    <property type="project" value="UniProtKB-KW"/>
</dbReference>
<dbReference type="SUPFAM" id="SSF46785">
    <property type="entry name" value="Winged helix' DNA-binding domain"/>
    <property type="match status" value="1"/>
</dbReference>
<feature type="domain" description="HTH gntR-type" evidence="6">
    <location>
        <begin position="4"/>
        <end position="72"/>
    </location>
</feature>
<reference evidence="7" key="1">
    <citation type="submission" date="2022-05" db="EMBL/GenBank/DDBJ databases">
        <title>Schlegelella sp. nov., isolated from mangrove soil.</title>
        <authorList>
            <person name="Liu Y."/>
            <person name="Ge X."/>
            <person name="Liu W."/>
        </authorList>
    </citation>
    <scope>NUCLEOTIDE SEQUENCE</scope>
    <source>
        <strain evidence="7">S2-27</strain>
    </source>
</reference>
<evidence type="ECO:0000256" key="4">
    <source>
        <dbReference type="ARBA" id="ARBA00023125"/>
    </source>
</evidence>
<accession>A0ABT0YHC6</accession>
<dbReference type="InterPro" id="IPR036388">
    <property type="entry name" value="WH-like_DNA-bd_sf"/>
</dbReference>
<dbReference type="PANTHER" id="PTHR46577:SF2">
    <property type="entry name" value="TRANSCRIPTIONAL REGULATORY PROTEIN"/>
    <property type="match status" value="1"/>
</dbReference>
<dbReference type="EMBL" id="JAMKFE010000001">
    <property type="protein sequence ID" value="MCM5678141.1"/>
    <property type="molecule type" value="Genomic_DNA"/>
</dbReference>
<sequence length="477" mass="51911">MPSQPLYLQLAGHYRQAMEAGTLRPGDRMPALRVLSERHGVSLSTALQTCRHLESLGWLEARPRSGYFVQSSVRPRLEPVPEPRAVLPNPAQYVGIHERVSSVVVRGRLAPVRFNLGGAAASAPLYPCEALRAASVRALRREPALWGQSVPHTGHPAFCAAVAKHLLSSGIVTAPREVIVTHGGTEALALALRAVGRPGDVVAIESPAYYGLLQLLESLGLRALEIPTSGHTGLSLEALDLAAASYEGIRAVVFVPHLQNPLGATMPAERRRQLVQWCEAHDIVLIEDDTFGPLYDADTPLPAAKSFDTTGNVIHCASLHKVLAPGMRLGWVLPGRWRSRIEMLKFTQSRGNEVLSQLAAADFIGSGSFERHLQRLRARLRRHRDWMAAAIAAGFPQGTRLSQPRGGVHLWLELPPGTPSESVFDAALHEGIRVAPGLMFSNSRRFDHCLRINCGLPPTPELGQALRRLGRIVAEAR</sequence>
<proteinExistence type="inferred from homology"/>
<keyword evidence="3" id="KW-0805">Transcription regulation</keyword>
<evidence type="ECO:0000256" key="5">
    <source>
        <dbReference type="ARBA" id="ARBA00023163"/>
    </source>
</evidence>
<comment type="similarity">
    <text evidence="1">In the C-terminal section; belongs to the class-I pyridoxal-phosphate-dependent aminotransferase family.</text>
</comment>
<dbReference type="CDD" id="cd07377">
    <property type="entry name" value="WHTH_GntR"/>
    <property type="match status" value="1"/>
</dbReference>
<evidence type="ECO:0000313" key="8">
    <source>
        <dbReference type="Proteomes" id="UP001165541"/>
    </source>
</evidence>
<dbReference type="InterPro" id="IPR000524">
    <property type="entry name" value="Tscrpt_reg_HTH_GntR"/>
</dbReference>
<evidence type="ECO:0000256" key="1">
    <source>
        <dbReference type="ARBA" id="ARBA00005384"/>
    </source>
</evidence>
<comment type="caution">
    <text evidence="7">The sequence shown here is derived from an EMBL/GenBank/DDBJ whole genome shotgun (WGS) entry which is preliminary data.</text>
</comment>
<dbReference type="CDD" id="cd00609">
    <property type="entry name" value="AAT_like"/>
    <property type="match status" value="1"/>
</dbReference>
<protein>
    <submittedName>
        <fullName evidence="7">PLP-dependent aminotransferase family protein</fullName>
    </submittedName>
</protein>
<dbReference type="SUPFAM" id="SSF53383">
    <property type="entry name" value="PLP-dependent transferases"/>
    <property type="match status" value="1"/>
</dbReference>
<keyword evidence="7" id="KW-0808">Transferase</keyword>
<keyword evidence="8" id="KW-1185">Reference proteome</keyword>
<evidence type="ECO:0000259" key="6">
    <source>
        <dbReference type="PROSITE" id="PS50949"/>
    </source>
</evidence>
<dbReference type="InterPro" id="IPR015424">
    <property type="entry name" value="PyrdxlP-dep_Trfase"/>
</dbReference>
<dbReference type="PANTHER" id="PTHR46577">
    <property type="entry name" value="HTH-TYPE TRANSCRIPTIONAL REGULATORY PROTEIN GABR"/>
    <property type="match status" value="1"/>
</dbReference>
<dbReference type="InterPro" id="IPR036390">
    <property type="entry name" value="WH_DNA-bd_sf"/>
</dbReference>